<name>A0A6A6U0S9_9PEZI</name>
<evidence type="ECO:0000256" key="3">
    <source>
        <dbReference type="ARBA" id="ARBA00022723"/>
    </source>
</evidence>
<keyword evidence="3 7" id="KW-0479">Metal-binding</keyword>
<comment type="cofactor">
    <cofactor evidence="1 7">
        <name>heme</name>
        <dbReference type="ChEBI" id="CHEBI:30413"/>
    </cofactor>
</comment>
<dbReference type="PROSITE" id="PS00086">
    <property type="entry name" value="CYTOCHROME_P450"/>
    <property type="match status" value="1"/>
</dbReference>
<reference evidence="9" key="1">
    <citation type="journal article" date="2020" name="Stud. Mycol.">
        <title>101 Dothideomycetes genomes: a test case for predicting lifestyles and emergence of pathogens.</title>
        <authorList>
            <person name="Haridas S."/>
            <person name="Albert R."/>
            <person name="Binder M."/>
            <person name="Bloem J."/>
            <person name="Labutti K."/>
            <person name="Salamov A."/>
            <person name="Andreopoulos B."/>
            <person name="Baker S."/>
            <person name="Barry K."/>
            <person name="Bills G."/>
            <person name="Bluhm B."/>
            <person name="Cannon C."/>
            <person name="Castanera R."/>
            <person name="Culley D."/>
            <person name="Daum C."/>
            <person name="Ezra D."/>
            <person name="Gonzalez J."/>
            <person name="Henrissat B."/>
            <person name="Kuo A."/>
            <person name="Liang C."/>
            <person name="Lipzen A."/>
            <person name="Lutzoni F."/>
            <person name="Magnuson J."/>
            <person name="Mondo S."/>
            <person name="Nolan M."/>
            <person name="Ohm R."/>
            <person name="Pangilinan J."/>
            <person name="Park H.-J."/>
            <person name="Ramirez L."/>
            <person name="Alfaro M."/>
            <person name="Sun H."/>
            <person name="Tritt A."/>
            <person name="Yoshinaga Y."/>
            <person name="Zwiers L.-H."/>
            <person name="Turgeon B."/>
            <person name="Goodwin S."/>
            <person name="Spatafora J."/>
            <person name="Crous P."/>
            <person name="Grigoriev I."/>
        </authorList>
    </citation>
    <scope>NUCLEOTIDE SEQUENCE</scope>
    <source>
        <strain evidence="9">CBS 115976</strain>
    </source>
</reference>
<evidence type="ECO:0000256" key="1">
    <source>
        <dbReference type="ARBA" id="ARBA00001971"/>
    </source>
</evidence>
<dbReference type="InterPro" id="IPR001128">
    <property type="entry name" value="Cyt_P450"/>
</dbReference>
<dbReference type="InterPro" id="IPR017972">
    <property type="entry name" value="Cyt_P450_CS"/>
</dbReference>
<dbReference type="EMBL" id="MU004239">
    <property type="protein sequence ID" value="KAF2665919.1"/>
    <property type="molecule type" value="Genomic_DNA"/>
</dbReference>
<evidence type="ECO:0000313" key="10">
    <source>
        <dbReference type="Proteomes" id="UP000799302"/>
    </source>
</evidence>
<dbReference type="OrthoDB" id="3945418at2759"/>
<dbReference type="InterPro" id="IPR050121">
    <property type="entry name" value="Cytochrome_P450_monoxygenase"/>
</dbReference>
<dbReference type="CDD" id="cd11062">
    <property type="entry name" value="CYP58-like"/>
    <property type="match status" value="1"/>
</dbReference>
<organism evidence="9 10">
    <name type="scientific">Microthyrium microscopicum</name>
    <dbReference type="NCBI Taxonomy" id="703497"/>
    <lineage>
        <taxon>Eukaryota</taxon>
        <taxon>Fungi</taxon>
        <taxon>Dikarya</taxon>
        <taxon>Ascomycota</taxon>
        <taxon>Pezizomycotina</taxon>
        <taxon>Dothideomycetes</taxon>
        <taxon>Dothideomycetes incertae sedis</taxon>
        <taxon>Microthyriales</taxon>
        <taxon>Microthyriaceae</taxon>
        <taxon>Microthyrium</taxon>
    </lineage>
</organism>
<evidence type="ECO:0000256" key="8">
    <source>
        <dbReference type="RuleBase" id="RU000461"/>
    </source>
</evidence>
<gene>
    <name evidence="9" type="ORF">BT63DRAFT_427710</name>
</gene>
<dbReference type="PANTHER" id="PTHR24305:SF157">
    <property type="entry name" value="N-ACETYLTRYPTOPHAN 6-HYDROXYLASE IVOC-RELATED"/>
    <property type="match status" value="1"/>
</dbReference>
<dbReference type="GO" id="GO:0016705">
    <property type="term" value="F:oxidoreductase activity, acting on paired donors, with incorporation or reduction of molecular oxygen"/>
    <property type="evidence" value="ECO:0007669"/>
    <property type="project" value="InterPro"/>
</dbReference>
<dbReference type="PRINTS" id="PR00463">
    <property type="entry name" value="EP450I"/>
</dbReference>
<dbReference type="Proteomes" id="UP000799302">
    <property type="component" value="Unassembled WGS sequence"/>
</dbReference>
<dbReference type="Gene3D" id="1.10.630.10">
    <property type="entry name" value="Cytochrome P450"/>
    <property type="match status" value="1"/>
</dbReference>
<dbReference type="AlphaFoldDB" id="A0A6A6U0S9"/>
<keyword evidence="10" id="KW-1185">Reference proteome</keyword>
<keyword evidence="5 7" id="KW-0408">Iron</keyword>
<dbReference type="GO" id="GO:0004497">
    <property type="term" value="F:monooxygenase activity"/>
    <property type="evidence" value="ECO:0007669"/>
    <property type="project" value="UniProtKB-KW"/>
</dbReference>
<evidence type="ECO:0000256" key="7">
    <source>
        <dbReference type="PIRSR" id="PIRSR602401-1"/>
    </source>
</evidence>
<dbReference type="SUPFAM" id="SSF48264">
    <property type="entry name" value="Cytochrome P450"/>
    <property type="match status" value="1"/>
</dbReference>
<evidence type="ECO:0000256" key="6">
    <source>
        <dbReference type="ARBA" id="ARBA00023033"/>
    </source>
</evidence>
<dbReference type="InterPro" id="IPR002401">
    <property type="entry name" value="Cyt_P450_E_grp-I"/>
</dbReference>
<protein>
    <submittedName>
        <fullName evidence="9">Cytochrome P450</fullName>
    </submittedName>
</protein>
<dbReference type="PRINTS" id="PR00385">
    <property type="entry name" value="P450"/>
</dbReference>
<dbReference type="PANTHER" id="PTHR24305">
    <property type="entry name" value="CYTOCHROME P450"/>
    <property type="match status" value="1"/>
</dbReference>
<dbReference type="Pfam" id="PF00067">
    <property type="entry name" value="p450"/>
    <property type="match status" value="1"/>
</dbReference>
<sequence>MHEKYGPVVRINPSELHVNDPAFYHTLYTGPTRRTDKWHWSARMFGTSDAIVGTTDHALHHARKAALNPYFSKASVTKLEPLIQEKVELLCSRLKEHTSHEHEGKRHDGQVFNLSDVFTAFSADVIGSYVFGAEYAFLSQKDFAPELRRIMTELSRSTHLMKQVGWVFPLVMSRLGAIIRAIAACFSRPLKYLFWIRRTTQNAIIDAKTKASRHQASKGDVSGSVMQSLMTTNTALSDHELSINRLTDEGITLLGAGTVTTAQTLSNTVYFLLANPPYLSRLRTELTCFYNDNPTPTWSQLSQLPFLTAVIYEGLRLSYGVSSRLPRIAPDTELQLPTGQFIPKGTPVSMTHMFLHDDAELFSNPLAFLPERWLQEDGAENPTANRKFFVPFSRGTRSCLGTNLAWAELYMVLAGLFRRTHLGGVDVALFETVEDEVRVDRDYFNPAPRRGAVGVRVTVSRDV</sequence>
<dbReference type="InterPro" id="IPR036396">
    <property type="entry name" value="Cyt_P450_sf"/>
</dbReference>
<feature type="binding site" description="axial binding residue" evidence="7">
    <location>
        <position position="399"/>
    </location>
    <ligand>
        <name>heme</name>
        <dbReference type="ChEBI" id="CHEBI:30413"/>
    </ligand>
    <ligandPart>
        <name>Fe</name>
        <dbReference type="ChEBI" id="CHEBI:18248"/>
    </ligandPart>
</feature>
<proteinExistence type="inferred from homology"/>
<accession>A0A6A6U0S9</accession>
<evidence type="ECO:0000256" key="2">
    <source>
        <dbReference type="ARBA" id="ARBA00010617"/>
    </source>
</evidence>
<evidence type="ECO:0000256" key="4">
    <source>
        <dbReference type="ARBA" id="ARBA00023002"/>
    </source>
</evidence>
<dbReference type="GO" id="GO:0005506">
    <property type="term" value="F:iron ion binding"/>
    <property type="evidence" value="ECO:0007669"/>
    <property type="project" value="InterPro"/>
</dbReference>
<keyword evidence="6 8" id="KW-0503">Monooxygenase</keyword>
<evidence type="ECO:0000256" key="5">
    <source>
        <dbReference type="ARBA" id="ARBA00023004"/>
    </source>
</evidence>
<comment type="similarity">
    <text evidence="2 8">Belongs to the cytochrome P450 family.</text>
</comment>
<evidence type="ECO:0000313" key="9">
    <source>
        <dbReference type="EMBL" id="KAF2665919.1"/>
    </source>
</evidence>
<dbReference type="GO" id="GO:0020037">
    <property type="term" value="F:heme binding"/>
    <property type="evidence" value="ECO:0007669"/>
    <property type="project" value="InterPro"/>
</dbReference>
<keyword evidence="4 8" id="KW-0560">Oxidoreductase</keyword>
<keyword evidence="7 8" id="KW-0349">Heme</keyword>